<proteinExistence type="inferred from homology"/>
<evidence type="ECO:0000256" key="3">
    <source>
        <dbReference type="ARBA" id="ARBA00010835"/>
    </source>
</evidence>
<dbReference type="EMBL" id="WJBU01000009">
    <property type="protein sequence ID" value="MRD47657.1"/>
    <property type="molecule type" value="Genomic_DNA"/>
</dbReference>
<dbReference type="InterPro" id="IPR045853">
    <property type="entry name" value="Pep_chain_release_fac_I_sf"/>
</dbReference>
<evidence type="ECO:0000256" key="7">
    <source>
        <dbReference type="HAMAP-Rule" id="MF_00093"/>
    </source>
</evidence>
<dbReference type="Pfam" id="PF00472">
    <property type="entry name" value="RF-1"/>
    <property type="match status" value="1"/>
</dbReference>
<reference evidence="10 11" key="1">
    <citation type="submission" date="2019-11" db="EMBL/GenBank/DDBJ databases">
        <title>Caenimonas koreensis gen. nov., sp. nov., isolated from activated sludge.</title>
        <authorList>
            <person name="Seung H.R."/>
        </authorList>
    </citation>
    <scope>NUCLEOTIDE SEQUENCE [LARGE SCALE GENOMIC DNA]</scope>
    <source>
        <strain evidence="10 11">EMB320</strain>
    </source>
</reference>
<dbReference type="SMART" id="SM00937">
    <property type="entry name" value="PCRF"/>
    <property type="match status" value="1"/>
</dbReference>
<dbReference type="NCBIfam" id="NF001859">
    <property type="entry name" value="PRK00591.1"/>
    <property type="match status" value="1"/>
</dbReference>
<keyword evidence="5 7" id="KW-0963">Cytoplasm</keyword>
<dbReference type="NCBIfam" id="TIGR00019">
    <property type="entry name" value="prfA"/>
    <property type="match status" value="1"/>
</dbReference>
<evidence type="ECO:0000256" key="1">
    <source>
        <dbReference type="ARBA" id="ARBA00002986"/>
    </source>
</evidence>
<dbReference type="InterPro" id="IPR050057">
    <property type="entry name" value="Prokaryotic/Mito_RF"/>
</dbReference>
<comment type="subcellular location">
    <subcellularLocation>
        <location evidence="2 7">Cytoplasm</location>
    </subcellularLocation>
</comment>
<dbReference type="HAMAP" id="MF_00093">
    <property type="entry name" value="Rel_fac_1"/>
    <property type="match status" value="1"/>
</dbReference>
<comment type="caution">
    <text evidence="10">The sequence shown here is derived from an EMBL/GenBank/DDBJ whole genome shotgun (WGS) entry which is preliminary data.</text>
</comment>
<feature type="modified residue" description="N5-methylglutamine" evidence="7">
    <location>
        <position position="235"/>
    </location>
</feature>
<organism evidence="10 11">
    <name type="scientific">Caenimonas koreensis DSM 17982</name>
    <dbReference type="NCBI Taxonomy" id="1121255"/>
    <lineage>
        <taxon>Bacteria</taxon>
        <taxon>Pseudomonadati</taxon>
        <taxon>Pseudomonadota</taxon>
        <taxon>Betaproteobacteria</taxon>
        <taxon>Burkholderiales</taxon>
        <taxon>Comamonadaceae</taxon>
        <taxon>Caenimonas</taxon>
    </lineage>
</organism>
<evidence type="ECO:0000313" key="10">
    <source>
        <dbReference type="EMBL" id="MRD47657.1"/>
    </source>
</evidence>
<comment type="function">
    <text evidence="1 7">Peptide chain release factor 1 directs the termination of translation in response to the peptide chain termination codons UAG and UAA.</text>
</comment>
<feature type="domain" description="Prokaryotic-type class I peptide chain release factors" evidence="9">
    <location>
        <begin position="228"/>
        <end position="244"/>
    </location>
</feature>
<dbReference type="InterPro" id="IPR005139">
    <property type="entry name" value="PCRF"/>
</dbReference>
<dbReference type="GO" id="GO:0016149">
    <property type="term" value="F:translation release factor activity, codon specific"/>
    <property type="evidence" value="ECO:0007669"/>
    <property type="project" value="UniProtKB-UniRule"/>
</dbReference>
<dbReference type="FunFam" id="3.30.70.1660:FF:000002">
    <property type="entry name" value="Peptide chain release factor 1"/>
    <property type="match status" value="1"/>
</dbReference>
<keyword evidence="11" id="KW-1185">Reference proteome</keyword>
<dbReference type="RefSeq" id="WP_153584978.1">
    <property type="nucleotide sequence ID" value="NZ_WJBU01000009.1"/>
</dbReference>
<dbReference type="Gene3D" id="3.30.70.1660">
    <property type="match status" value="1"/>
</dbReference>
<keyword evidence="4 7" id="KW-0488">Methylation</keyword>
<evidence type="ECO:0000256" key="5">
    <source>
        <dbReference type="ARBA" id="ARBA00022490"/>
    </source>
</evidence>
<dbReference type="InterPro" id="IPR000352">
    <property type="entry name" value="Pep_chain_release_fac_I"/>
</dbReference>
<evidence type="ECO:0000256" key="6">
    <source>
        <dbReference type="ARBA" id="ARBA00022917"/>
    </source>
</evidence>
<comment type="PTM">
    <text evidence="7">Methylated by PrmC. Methylation increases the termination efficiency of RF1.</text>
</comment>
<dbReference type="PANTHER" id="PTHR43804:SF7">
    <property type="entry name" value="LD18447P"/>
    <property type="match status" value="1"/>
</dbReference>
<dbReference type="InterPro" id="IPR004373">
    <property type="entry name" value="RF-1"/>
</dbReference>
<accession>A0A844B828</accession>
<evidence type="ECO:0000313" key="11">
    <source>
        <dbReference type="Proteomes" id="UP000487350"/>
    </source>
</evidence>
<dbReference type="OrthoDB" id="9806673at2"/>
<dbReference type="AlphaFoldDB" id="A0A844B828"/>
<dbReference type="Pfam" id="PF03462">
    <property type="entry name" value="PCRF"/>
    <property type="match status" value="1"/>
</dbReference>
<name>A0A844B828_9BURK</name>
<evidence type="ECO:0000259" key="9">
    <source>
        <dbReference type="PROSITE" id="PS00745"/>
    </source>
</evidence>
<dbReference type="Gene3D" id="6.10.140.1950">
    <property type="match status" value="1"/>
</dbReference>
<dbReference type="SUPFAM" id="SSF75620">
    <property type="entry name" value="Release factor"/>
    <property type="match status" value="1"/>
</dbReference>
<evidence type="ECO:0000256" key="4">
    <source>
        <dbReference type="ARBA" id="ARBA00022481"/>
    </source>
</evidence>
<gene>
    <name evidence="7 10" type="primary">prfA</name>
    <name evidence="10" type="ORF">GHT07_10245</name>
</gene>
<dbReference type="FunFam" id="3.30.160.20:FF:000004">
    <property type="entry name" value="Peptide chain release factor 1"/>
    <property type="match status" value="1"/>
</dbReference>
<evidence type="ECO:0000256" key="8">
    <source>
        <dbReference type="NCBIfam" id="TIGR00019"/>
    </source>
</evidence>
<dbReference type="PROSITE" id="PS00745">
    <property type="entry name" value="RF_PROK_I"/>
    <property type="match status" value="1"/>
</dbReference>
<dbReference type="PANTHER" id="PTHR43804">
    <property type="entry name" value="LD18447P"/>
    <property type="match status" value="1"/>
</dbReference>
<dbReference type="GO" id="GO:0005829">
    <property type="term" value="C:cytosol"/>
    <property type="evidence" value="ECO:0007669"/>
    <property type="project" value="UniProtKB-ARBA"/>
</dbReference>
<evidence type="ECO:0000256" key="2">
    <source>
        <dbReference type="ARBA" id="ARBA00004496"/>
    </source>
</evidence>
<dbReference type="Gene3D" id="3.30.160.20">
    <property type="match status" value="1"/>
</dbReference>
<protein>
    <recommendedName>
        <fullName evidence="7 8">Peptide chain release factor 1</fullName>
        <shortName evidence="7">RF-1</shortName>
    </recommendedName>
</protein>
<comment type="similarity">
    <text evidence="3 7">Belongs to the prokaryotic/mitochondrial release factor family.</text>
</comment>
<keyword evidence="6 7" id="KW-0648">Protein biosynthesis</keyword>
<dbReference type="Proteomes" id="UP000487350">
    <property type="component" value="Unassembled WGS sequence"/>
</dbReference>
<sequence>MKPFLRQQLERYPVRLQELDFFLSQQDVVQDMDRFRALTREHAEVTEVAGVFAQFLQCESGLASAREMLDDPEMAEMARDEIAGLEAQLPLLEDTLQKLLLPKDPDDVRNTFLEIRAGTGGDESALFAGDLLRMYTRYAERRGWRTEIVSESPGEVGGFKEVVIRIEGDGVYGRLKFESGGHRVQRVPATETQGRIHTSACTVAALPEPDEAQAVQVNPADLRIDTYRASGAGGQHINKTDSAVRITHIPTGIVAECQDDRSQHRNKAKAMQVLVARLHEKERSERAAKEAATRKGLIGSGDRSDRIRTYNFPQGRLTDHRINLTLYKLTFVMEGDLDEVIEALLLARKAEQLEELELGATAR</sequence>
<dbReference type="FunFam" id="3.30.70.1660:FF:000004">
    <property type="entry name" value="Peptide chain release factor 1"/>
    <property type="match status" value="1"/>
</dbReference>